<gene>
    <name evidence="2" type="ORF">ACFOUW_09575</name>
</gene>
<reference evidence="3" key="1">
    <citation type="journal article" date="2019" name="Int. J. Syst. Evol. Microbiol.">
        <title>The Global Catalogue of Microorganisms (GCM) 10K type strain sequencing project: providing services to taxonomists for standard genome sequencing and annotation.</title>
        <authorList>
            <consortium name="The Broad Institute Genomics Platform"/>
            <consortium name="The Broad Institute Genome Sequencing Center for Infectious Disease"/>
            <person name="Wu L."/>
            <person name="Ma J."/>
        </authorList>
    </citation>
    <scope>NUCLEOTIDE SEQUENCE [LARGE SCALE GENOMIC DNA]</scope>
    <source>
        <strain evidence="3">CGMCC 4.7241</strain>
    </source>
</reference>
<feature type="coiled-coil region" evidence="1">
    <location>
        <begin position="71"/>
        <end position="98"/>
    </location>
</feature>
<organism evidence="2 3">
    <name type="scientific">Tenggerimyces flavus</name>
    <dbReference type="NCBI Taxonomy" id="1708749"/>
    <lineage>
        <taxon>Bacteria</taxon>
        <taxon>Bacillati</taxon>
        <taxon>Actinomycetota</taxon>
        <taxon>Actinomycetes</taxon>
        <taxon>Propionibacteriales</taxon>
        <taxon>Nocardioidaceae</taxon>
        <taxon>Tenggerimyces</taxon>
    </lineage>
</organism>
<protein>
    <recommendedName>
        <fullName evidence="4">HicB-like antitoxin of toxin-antitoxin system domain-containing protein</fullName>
    </recommendedName>
</protein>
<keyword evidence="1" id="KW-0175">Coiled coil</keyword>
<dbReference type="RefSeq" id="WP_205117306.1">
    <property type="nucleotide sequence ID" value="NZ_JAFBCM010000001.1"/>
</dbReference>
<comment type="caution">
    <text evidence="2">The sequence shown here is derived from an EMBL/GenBank/DDBJ whole genome shotgun (WGS) entry which is preliminary data.</text>
</comment>
<evidence type="ECO:0000313" key="3">
    <source>
        <dbReference type="Proteomes" id="UP001595699"/>
    </source>
</evidence>
<keyword evidence="3" id="KW-1185">Reference proteome</keyword>
<evidence type="ECO:0000313" key="2">
    <source>
        <dbReference type="EMBL" id="MFC3761089.1"/>
    </source>
</evidence>
<dbReference type="SUPFAM" id="SSF143100">
    <property type="entry name" value="TTHA1013/TTHA0281-like"/>
    <property type="match status" value="1"/>
</dbReference>
<accession>A0ABV7Y8D1</accession>
<proteinExistence type="predicted"/>
<evidence type="ECO:0000256" key="1">
    <source>
        <dbReference type="SAM" id="Coils"/>
    </source>
</evidence>
<name>A0ABV7Y8D1_9ACTN</name>
<sequence length="131" mass="14312">MTTYQVDVWREPNGDWSAQAEGVDGAFTAGRSLTEVERNIRESIAVSLDLSRSAEAAMEIELNVSTTRPDLDELVQRARSAREEARQSTATATELTAEAATELRAKGLSVRDIAKVLDISYQRAQQLVSAA</sequence>
<evidence type="ECO:0008006" key="4">
    <source>
        <dbReference type="Google" id="ProtNLM"/>
    </source>
</evidence>
<dbReference type="EMBL" id="JBHRZH010000006">
    <property type="protein sequence ID" value="MFC3761089.1"/>
    <property type="molecule type" value="Genomic_DNA"/>
</dbReference>
<dbReference type="InterPro" id="IPR035069">
    <property type="entry name" value="TTHA1013/TTHA0281-like"/>
</dbReference>
<dbReference type="Proteomes" id="UP001595699">
    <property type="component" value="Unassembled WGS sequence"/>
</dbReference>